<gene>
    <name evidence="2" type="ORF">WDZ17_04315</name>
</gene>
<dbReference type="Gene3D" id="2.40.50.140">
    <property type="entry name" value="Nucleic acid-binding proteins"/>
    <property type="match status" value="1"/>
</dbReference>
<name>A0ABU8RHG3_9ACTN</name>
<comment type="caution">
    <text evidence="2">The sequence shown here is derived from an EMBL/GenBank/DDBJ whole genome shotgun (WGS) entry which is preliminary data.</text>
</comment>
<dbReference type="CDD" id="cd04488">
    <property type="entry name" value="RecG_wedge_OBF"/>
    <property type="match status" value="1"/>
</dbReference>
<sequence>MGATREVLDPQGRPGRRSGLAGLRSAVSRWGSREEMQAEEAQVESAREGGSPCALLGDRHRVLVCGTLRSVTLRPRAGTPALEAEVFDGSGSLAVIWLGRREIAGVEAGRRIKVEGLVSVVDRHAVMYNPRYELLPTAVAPA</sequence>
<dbReference type="InterPro" id="IPR012340">
    <property type="entry name" value="NA-bd_OB-fold"/>
</dbReference>
<evidence type="ECO:0000256" key="1">
    <source>
        <dbReference type="SAM" id="MobiDB-lite"/>
    </source>
</evidence>
<feature type="region of interest" description="Disordered" evidence="1">
    <location>
        <begin position="1"/>
        <end position="22"/>
    </location>
</feature>
<dbReference type="EMBL" id="JBBIAA010000003">
    <property type="protein sequence ID" value="MEJ5944517.1"/>
    <property type="molecule type" value="Genomic_DNA"/>
</dbReference>
<keyword evidence="3" id="KW-1185">Reference proteome</keyword>
<evidence type="ECO:0000313" key="2">
    <source>
        <dbReference type="EMBL" id="MEJ5944517.1"/>
    </source>
</evidence>
<reference evidence="2 3" key="1">
    <citation type="journal article" date="2017" name="Int. J. Syst. Evol. Microbiol.">
        <title>Pseudokineococcus basanitobsidens sp. nov., isolated from volcanic rock.</title>
        <authorList>
            <person name="Lee D.W."/>
            <person name="Park M.Y."/>
            <person name="Kim J.J."/>
            <person name="Kim B.S."/>
        </authorList>
    </citation>
    <scope>NUCLEOTIDE SEQUENCE [LARGE SCALE GENOMIC DNA]</scope>
    <source>
        <strain evidence="2 3">DSM 103726</strain>
    </source>
</reference>
<feature type="region of interest" description="Disordered" evidence="1">
    <location>
        <begin position="31"/>
        <end position="50"/>
    </location>
</feature>
<evidence type="ECO:0000313" key="3">
    <source>
        <dbReference type="Proteomes" id="UP001387100"/>
    </source>
</evidence>
<accession>A0ABU8RHG3</accession>
<dbReference type="RefSeq" id="WP_339573903.1">
    <property type="nucleotide sequence ID" value="NZ_JBBIAA010000003.1"/>
</dbReference>
<dbReference type="Proteomes" id="UP001387100">
    <property type="component" value="Unassembled WGS sequence"/>
</dbReference>
<proteinExistence type="predicted"/>
<organism evidence="2 3">
    <name type="scientific">Pseudokineococcus basanitobsidens</name>
    <dbReference type="NCBI Taxonomy" id="1926649"/>
    <lineage>
        <taxon>Bacteria</taxon>
        <taxon>Bacillati</taxon>
        <taxon>Actinomycetota</taxon>
        <taxon>Actinomycetes</taxon>
        <taxon>Kineosporiales</taxon>
        <taxon>Kineosporiaceae</taxon>
        <taxon>Pseudokineococcus</taxon>
    </lineage>
</organism>
<protein>
    <submittedName>
        <fullName evidence="2">OB-fold nucleic acid binding domain-containing protein</fullName>
    </submittedName>
</protein>